<dbReference type="AlphaFoldDB" id="A0A545AND8"/>
<comment type="caution">
    <text evidence="6">The sequence shown here is derived from an EMBL/GenBank/DDBJ whole genome shotgun (WGS) entry which is preliminary data.</text>
</comment>
<protein>
    <submittedName>
        <fullName evidence="6">GPP34 family phosphoprotein</fullName>
    </submittedName>
</protein>
<keyword evidence="4" id="KW-0472">Membrane</keyword>
<sequence length="267" mass="27579">MTGNEQTTTSGTGGGEPRTRLDRMPSASSRTESPTVITGVGVTGDTTSNDAATRTPTRAARIADDVYLSVHDFDADRSRLRLPILEVVVTGGLLAELVLAGKATVGGGRLMITDAHPSADPLIHRTLAAILSAASDERDLAFWLDVLGPQSVGWIAARLVRTGVLVPTSVRRRLSDVGLGHAPARHGAGSSPAARLAQTIAEGTDLDEHERCLAALLYAAGLTALIATGADDSRGAALIEREIGLLPDALGVITREVRTAVTGSAGV</sequence>
<dbReference type="EMBL" id="VIRS01000016">
    <property type="protein sequence ID" value="TQS42806.1"/>
    <property type="molecule type" value="Genomic_DNA"/>
</dbReference>
<dbReference type="Gene3D" id="1.10.3630.10">
    <property type="entry name" value="yeast vps74-n-term truncation variant domain like"/>
    <property type="match status" value="1"/>
</dbReference>
<evidence type="ECO:0000256" key="1">
    <source>
        <dbReference type="ARBA" id="ARBA00004255"/>
    </source>
</evidence>
<dbReference type="Pfam" id="PF05719">
    <property type="entry name" value="GPP34"/>
    <property type="match status" value="1"/>
</dbReference>
<gene>
    <name evidence="6" type="ORF">FL583_22380</name>
</gene>
<evidence type="ECO:0000256" key="5">
    <source>
        <dbReference type="SAM" id="MobiDB-lite"/>
    </source>
</evidence>
<keyword evidence="7" id="KW-1185">Reference proteome</keyword>
<feature type="compositionally biased region" description="Low complexity" evidence="5">
    <location>
        <begin position="1"/>
        <end position="10"/>
    </location>
</feature>
<dbReference type="InterPro" id="IPR008628">
    <property type="entry name" value="GPP34-like"/>
</dbReference>
<evidence type="ECO:0000256" key="3">
    <source>
        <dbReference type="ARBA" id="ARBA00023121"/>
    </source>
</evidence>
<dbReference type="OrthoDB" id="4962633at2"/>
<accession>A0A545AND8</accession>
<keyword evidence="2" id="KW-0333">Golgi apparatus</keyword>
<evidence type="ECO:0000256" key="4">
    <source>
        <dbReference type="ARBA" id="ARBA00023136"/>
    </source>
</evidence>
<evidence type="ECO:0000313" key="7">
    <source>
        <dbReference type="Proteomes" id="UP000317982"/>
    </source>
</evidence>
<name>A0A545AND8_9ACTN</name>
<dbReference type="GO" id="GO:0005737">
    <property type="term" value="C:cytoplasm"/>
    <property type="evidence" value="ECO:0007669"/>
    <property type="project" value="UniProtKB-ARBA"/>
</dbReference>
<dbReference type="InterPro" id="IPR038261">
    <property type="entry name" value="GPP34-like_sf"/>
</dbReference>
<dbReference type="GO" id="GO:0012505">
    <property type="term" value="C:endomembrane system"/>
    <property type="evidence" value="ECO:0007669"/>
    <property type="project" value="UniProtKB-ARBA"/>
</dbReference>
<dbReference type="Proteomes" id="UP000317982">
    <property type="component" value="Unassembled WGS sequence"/>
</dbReference>
<dbReference type="InParanoid" id="A0A545AND8"/>
<evidence type="ECO:0000313" key="6">
    <source>
        <dbReference type="EMBL" id="TQS42806.1"/>
    </source>
</evidence>
<proteinExistence type="predicted"/>
<feature type="compositionally biased region" description="Low complexity" evidence="5">
    <location>
        <begin position="35"/>
        <end position="53"/>
    </location>
</feature>
<dbReference type="RefSeq" id="WP_142706675.1">
    <property type="nucleotide sequence ID" value="NZ_VIRS01000016.1"/>
</dbReference>
<feature type="region of interest" description="Disordered" evidence="5">
    <location>
        <begin position="1"/>
        <end position="53"/>
    </location>
</feature>
<dbReference type="GO" id="GO:0070273">
    <property type="term" value="F:phosphatidylinositol-4-phosphate binding"/>
    <property type="evidence" value="ECO:0007669"/>
    <property type="project" value="InterPro"/>
</dbReference>
<keyword evidence="3" id="KW-0446">Lipid-binding</keyword>
<comment type="subcellular location">
    <subcellularLocation>
        <location evidence="1">Golgi apparatus membrane</location>
        <topology evidence="1">Peripheral membrane protein</topology>
        <orientation evidence="1">Cytoplasmic side</orientation>
    </subcellularLocation>
</comment>
<reference evidence="6 7" key="1">
    <citation type="submission" date="2019-07" db="EMBL/GenBank/DDBJ databases">
        <title>Cryptosporangium phraense sp. nov., isolated from plant litter.</title>
        <authorList>
            <person name="Suriyachadkun C."/>
        </authorList>
    </citation>
    <scope>NUCLEOTIDE SEQUENCE [LARGE SCALE GENOMIC DNA]</scope>
    <source>
        <strain evidence="6 7">A-T 5661</strain>
    </source>
</reference>
<evidence type="ECO:0000256" key="2">
    <source>
        <dbReference type="ARBA" id="ARBA00023034"/>
    </source>
</evidence>
<organism evidence="6 7">
    <name type="scientific">Cryptosporangium phraense</name>
    <dbReference type="NCBI Taxonomy" id="2593070"/>
    <lineage>
        <taxon>Bacteria</taxon>
        <taxon>Bacillati</taxon>
        <taxon>Actinomycetota</taxon>
        <taxon>Actinomycetes</taxon>
        <taxon>Cryptosporangiales</taxon>
        <taxon>Cryptosporangiaceae</taxon>
        <taxon>Cryptosporangium</taxon>
    </lineage>
</organism>